<comment type="subcellular location">
    <subcellularLocation>
        <location evidence="1">Nucleus</location>
    </subcellularLocation>
</comment>
<dbReference type="GO" id="GO:0006351">
    <property type="term" value="P:DNA-templated transcription"/>
    <property type="evidence" value="ECO:0007669"/>
    <property type="project" value="InterPro"/>
</dbReference>
<feature type="region of interest" description="Disordered" evidence="4">
    <location>
        <begin position="1"/>
        <end position="25"/>
    </location>
</feature>
<dbReference type="Pfam" id="PF04082">
    <property type="entry name" value="Fungal_trans"/>
    <property type="match status" value="1"/>
</dbReference>
<feature type="region of interest" description="Disordered" evidence="4">
    <location>
        <begin position="105"/>
        <end position="150"/>
    </location>
</feature>
<dbReference type="InterPro" id="IPR050613">
    <property type="entry name" value="Sec_Metabolite_Reg"/>
</dbReference>
<protein>
    <submittedName>
        <fullName evidence="6">Fungal-specific transcription factor domain-containing protein</fullName>
    </submittedName>
</protein>
<dbReference type="InterPro" id="IPR036864">
    <property type="entry name" value="Zn2-C6_fun-type_DNA-bd_sf"/>
</dbReference>
<dbReference type="SMART" id="SM00906">
    <property type="entry name" value="Fungal_trans"/>
    <property type="match status" value="1"/>
</dbReference>
<dbReference type="GO" id="GO:0003677">
    <property type="term" value="F:DNA binding"/>
    <property type="evidence" value="ECO:0007669"/>
    <property type="project" value="InterPro"/>
</dbReference>
<dbReference type="EMBL" id="VDMD01000002">
    <property type="protein sequence ID" value="TRM67445.1"/>
    <property type="molecule type" value="Genomic_DNA"/>
</dbReference>
<dbReference type="Proteomes" id="UP000320762">
    <property type="component" value="Unassembled WGS sequence"/>
</dbReference>
<comment type="caution">
    <text evidence="6">The sequence shown here is derived from an EMBL/GenBank/DDBJ whole genome shotgun (WGS) entry which is preliminary data.</text>
</comment>
<dbReference type="PANTHER" id="PTHR31001:SF56">
    <property type="entry name" value="ZN(2)-C6 FUNGAL-TYPE DOMAIN-CONTAINING PROTEIN"/>
    <property type="match status" value="1"/>
</dbReference>
<dbReference type="PROSITE" id="PS50048">
    <property type="entry name" value="ZN2_CY6_FUNGAL_2"/>
    <property type="match status" value="1"/>
</dbReference>
<keyword evidence="2" id="KW-0479">Metal-binding</keyword>
<evidence type="ECO:0000256" key="3">
    <source>
        <dbReference type="ARBA" id="ARBA00023242"/>
    </source>
</evidence>
<sequence>MSSSGRQARKPRRSPKKDIDFTGALSRELDSKRNKGEISCAECRRLKIKCSKTVPCHACIRRGCSPLCPNGSLATGQGTRFVFEATEHLHQHVAHLKNRIQTLEQALSSVESERSSEPHPLLAELPTDEGEDDADEFASAEDSPVPHSGEAQQMDALGTLSISRHGVTRFFGTTGGTESLLIISGQSESGVAHPGLSKPSWPCTPPPGAAPLPSSPATSIASSASAIGNIPASYFDNFFLSSLQPEIDPAAHLPPVDEAVSLVATYFETVGWLFSATSKDQMEHEILPTFYSSTNCHYGNNLPSESGYIDDSAGPHALAVLYMIFAIASTVKQAHPRDMRSSSVDAAAPTGAQDSQRYYKLAQNSLSLQPLFRKPSLLTIQALYLMSVYHGMISDGEEVGHDVSDDETSMEVTWSLLSLAVQLSQTIGLHRDARRWGLPDKAVHRRQVLFWHLFTADVWQSLNTGRPPLLSLAYVDCKMPDYPDAEQQAFERWQFAFAAKCVSGVVASMAAAVPPTYATIMDLDARIREFDLPPSLTLSSDNARVCPKVCMLSHMKETVLLYLHRSSFARALVADSVNPLRSPFSHSFLTACRSASTILKCVKDQFQISPASTAKYCYMWTFAFAAAVVHATVIIRAPRSPLVPAAVEELEQACILFARAAPFTIRASRALIALKMLSDKASAVQKAIYRPDGEPISPAAEADEEPEDADELAIFAGRTFISCRLNGDMPSLTPALSQLPSGRETYANSMDIVMSDYEQDSLQGLCASLFSSVQGVPMYTAQYHAPAHSPPTHAPPIQQSNTLDHLSGDMSIPSLAGMEYWPEDHYIGPSCPPPRYTTADEDRYALFNDTTAGTDISIADFAAFSSFDFAAPVSRIGLQPPPLAALPSSYRVSDSHRLPDISGLTANTGLSELGLATQDLHSDAQWDLLV</sequence>
<dbReference type="AlphaFoldDB" id="A0A550CRL9"/>
<dbReference type="CDD" id="cd00067">
    <property type="entry name" value="GAL4"/>
    <property type="match status" value="1"/>
</dbReference>
<dbReference type="STRING" id="97359.A0A550CRL9"/>
<keyword evidence="7" id="KW-1185">Reference proteome</keyword>
<reference evidence="6 7" key="1">
    <citation type="journal article" date="2019" name="New Phytol.">
        <title>Comparative genomics reveals unique wood-decay strategies and fruiting body development in the Schizophyllaceae.</title>
        <authorList>
            <person name="Almasi E."/>
            <person name="Sahu N."/>
            <person name="Krizsan K."/>
            <person name="Balint B."/>
            <person name="Kovacs G.M."/>
            <person name="Kiss B."/>
            <person name="Cseklye J."/>
            <person name="Drula E."/>
            <person name="Henrissat B."/>
            <person name="Nagy I."/>
            <person name="Chovatia M."/>
            <person name="Adam C."/>
            <person name="LaButti K."/>
            <person name="Lipzen A."/>
            <person name="Riley R."/>
            <person name="Grigoriev I.V."/>
            <person name="Nagy L.G."/>
        </authorList>
    </citation>
    <scope>NUCLEOTIDE SEQUENCE [LARGE SCALE GENOMIC DNA]</scope>
    <source>
        <strain evidence="6 7">NL-1724</strain>
    </source>
</reference>
<feature type="domain" description="Zn(2)-C6 fungal-type" evidence="5">
    <location>
        <begin position="39"/>
        <end position="68"/>
    </location>
</feature>
<dbReference type="InterPro" id="IPR001138">
    <property type="entry name" value="Zn2Cys6_DnaBD"/>
</dbReference>
<evidence type="ECO:0000259" key="5">
    <source>
        <dbReference type="PROSITE" id="PS50048"/>
    </source>
</evidence>
<dbReference type="InterPro" id="IPR007219">
    <property type="entry name" value="XnlR_reg_dom"/>
</dbReference>
<dbReference type="CDD" id="cd12148">
    <property type="entry name" value="fungal_TF_MHR"/>
    <property type="match status" value="1"/>
</dbReference>
<dbReference type="PANTHER" id="PTHR31001">
    <property type="entry name" value="UNCHARACTERIZED TRANSCRIPTIONAL REGULATORY PROTEIN"/>
    <property type="match status" value="1"/>
</dbReference>
<organism evidence="6 7">
    <name type="scientific">Schizophyllum amplum</name>
    <dbReference type="NCBI Taxonomy" id="97359"/>
    <lineage>
        <taxon>Eukaryota</taxon>
        <taxon>Fungi</taxon>
        <taxon>Dikarya</taxon>
        <taxon>Basidiomycota</taxon>
        <taxon>Agaricomycotina</taxon>
        <taxon>Agaricomycetes</taxon>
        <taxon>Agaricomycetidae</taxon>
        <taxon>Agaricales</taxon>
        <taxon>Schizophyllaceae</taxon>
        <taxon>Schizophyllum</taxon>
    </lineage>
</organism>
<feature type="compositionally biased region" description="Acidic residues" evidence="4">
    <location>
        <begin position="126"/>
        <end position="139"/>
    </location>
</feature>
<evidence type="ECO:0000256" key="1">
    <source>
        <dbReference type="ARBA" id="ARBA00004123"/>
    </source>
</evidence>
<evidence type="ECO:0000256" key="2">
    <source>
        <dbReference type="ARBA" id="ARBA00022723"/>
    </source>
</evidence>
<evidence type="ECO:0000256" key="4">
    <source>
        <dbReference type="SAM" id="MobiDB-lite"/>
    </source>
</evidence>
<dbReference type="Gene3D" id="4.10.240.10">
    <property type="entry name" value="Zn(2)-C6 fungal-type DNA-binding domain"/>
    <property type="match status" value="1"/>
</dbReference>
<dbReference type="OrthoDB" id="424974at2759"/>
<evidence type="ECO:0000313" key="7">
    <source>
        <dbReference type="Proteomes" id="UP000320762"/>
    </source>
</evidence>
<dbReference type="GO" id="GO:0008270">
    <property type="term" value="F:zinc ion binding"/>
    <property type="evidence" value="ECO:0007669"/>
    <property type="project" value="InterPro"/>
</dbReference>
<proteinExistence type="predicted"/>
<evidence type="ECO:0000313" key="6">
    <source>
        <dbReference type="EMBL" id="TRM67445.1"/>
    </source>
</evidence>
<keyword evidence="3" id="KW-0539">Nucleus</keyword>
<name>A0A550CRL9_9AGAR</name>
<dbReference type="GO" id="GO:0000981">
    <property type="term" value="F:DNA-binding transcription factor activity, RNA polymerase II-specific"/>
    <property type="evidence" value="ECO:0007669"/>
    <property type="project" value="InterPro"/>
</dbReference>
<dbReference type="SUPFAM" id="SSF57701">
    <property type="entry name" value="Zn2/Cys6 DNA-binding domain"/>
    <property type="match status" value="1"/>
</dbReference>
<dbReference type="PROSITE" id="PS00463">
    <property type="entry name" value="ZN2_CY6_FUNGAL_1"/>
    <property type="match status" value="1"/>
</dbReference>
<accession>A0A550CRL9</accession>
<dbReference type="GO" id="GO:0005634">
    <property type="term" value="C:nucleus"/>
    <property type="evidence" value="ECO:0007669"/>
    <property type="project" value="UniProtKB-SubCell"/>
</dbReference>
<gene>
    <name evidence="6" type="ORF">BD626DRAFT_533897</name>
</gene>